<accession>A0A2T3ZB95</accession>
<dbReference type="EMBL" id="KZ679260">
    <property type="protein sequence ID" value="PTB42066.1"/>
    <property type="molecule type" value="Genomic_DNA"/>
</dbReference>
<evidence type="ECO:0000313" key="1">
    <source>
        <dbReference type="EMBL" id="PTB42066.1"/>
    </source>
</evidence>
<reference evidence="1 2" key="1">
    <citation type="submission" date="2016-07" db="EMBL/GenBank/DDBJ databases">
        <title>Multiple horizontal gene transfer events from other fungi enriched the ability of initially mycotrophic Trichoderma (Ascomycota) to feed on dead plant biomass.</title>
        <authorList>
            <consortium name="DOE Joint Genome Institute"/>
            <person name="Aerts A."/>
            <person name="Atanasova L."/>
            <person name="Chenthamara K."/>
            <person name="Zhang J."/>
            <person name="Grujic M."/>
            <person name="Henrissat B."/>
            <person name="Kuo A."/>
            <person name="Salamov A."/>
            <person name="Lipzen A."/>
            <person name="Labutti K."/>
            <person name="Barry K."/>
            <person name="Miao Y."/>
            <person name="Rahimi M.J."/>
            <person name="Shen Q."/>
            <person name="Grigoriev I.V."/>
            <person name="Kubicek C.P."/>
            <person name="Druzhinina I.S."/>
        </authorList>
    </citation>
    <scope>NUCLEOTIDE SEQUENCE [LARGE SCALE GENOMIC DNA]</scope>
    <source>
        <strain evidence="1 2">CBS 433.97</strain>
    </source>
</reference>
<organism evidence="1 2">
    <name type="scientific">Trichoderma asperellum (strain ATCC 204424 / CBS 433.97 / NBRC 101777)</name>
    <dbReference type="NCBI Taxonomy" id="1042311"/>
    <lineage>
        <taxon>Eukaryota</taxon>
        <taxon>Fungi</taxon>
        <taxon>Dikarya</taxon>
        <taxon>Ascomycota</taxon>
        <taxon>Pezizomycotina</taxon>
        <taxon>Sordariomycetes</taxon>
        <taxon>Hypocreomycetidae</taxon>
        <taxon>Hypocreales</taxon>
        <taxon>Hypocreaceae</taxon>
        <taxon>Trichoderma</taxon>
    </lineage>
</organism>
<dbReference type="AlphaFoldDB" id="A0A2T3ZB95"/>
<protein>
    <submittedName>
        <fullName evidence="1">Uncharacterized protein</fullName>
    </submittedName>
</protein>
<dbReference type="Proteomes" id="UP000240493">
    <property type="component" value="Unassembled WGS sequence"/>
</dbReference>
<proteinExistence type="predicted"/>
<evidence type="ECO:0000313" key="2">
    <source>
        <dbReference type="Proteomes" id="UP000240493"/>
    </source>
</evidence>
<keyword evidence="2" id="KW-1185">Reference proteome</keyword>
<sequence>MRTVAARTLSALASTSRISSAKRDLQHPIAQNCSPQPLSISAATALVAAEIVTLTSGRDLCYRTFDAPPMKSYMGILASWTIRNVP</sequence>
<gene>
    <name evidence="1" type="ORF">M441DRAFT_382041</name>
</gene>
<name>A0A2T3ZB95_TRIA4</name>